<name>A0A5N6T5Z4_ASPPS</name>
<dbReference type="Proteomes" id="UP000325672">
    <property type="component" value="Unassembled WGS sequence"/>
</dbReference>
<dbReference type="GeneID" id="43637794"/>
<dbReference type="Gene3D" id="3.40.630.30">
    <property type="match status" value="1"/>
</dbReference>
<sequence>MFSPQFSWGLDVSYIAINPEHEGRGAASRLVKWGFEQAKKDGTLVALEITNKGGIAIVREVGV</sequence>
<dbReference type="Pfam" id="PF00583">
    <property type="entry name" value="Acetyltransf_1"/>
    <property type="match status" value="1"/>
</dbReference>
<dbReference type="GO" id="GO:0016747">
    <property type="term" value="F:acyltransferase activity, transferring groups other than amino-acyl groups"/>
    <property type="evidence" value="ECO:0007669"/>
    <property type="project" value="InterPro"/>
</dbReference>
<evidence type="ECO:0000313" key="2">
    <source>
        <dbReference type="EMBL" id="KAE8141728.1"/>
    </source>
</evidence>
<dbReference type="EMBL" id="ML743557">
    <property type="protein sequence ID" value="KAE8141728.1"/>
    <property type="molecule type" value="Genomic_DNA"/>
</dbReference>
<evidence type="ECO:0000259" key="1">
    <source>
        <dbReference type="Pfam" id="PF00583"/>
    </source>
</evidence>
<proteinExistence type="predicted"/>
<keyword evidence="3" id="KW-1185">Reference proteome</keyword>
<dbReference type="InterPro" id="IPR016181">
    <property type="entry name" value="Acyl_CoA_acyltransferase"/>
</dbReference>
<dbReference type="RefSeq" id="XP_031917791.1">
    <property type="nucleotide sequence ID" value="XM_032053584.1"/>
</dbReference>
<reference evidence="2 3" key="1">
    <citation type="submission" date="2019-04" db="EMBL/GenBank/DDBJ databases">
        <title>Friends and foes A comparative genomics study of 23 Aspergillus species from section Flavi.</title>
        <authorList>
            <consortium name="DOE Joint Genome Institute"/>
            <person name="Kjaerbolling I."/>
            <person name="Vesth T."/>
            <person name="Frisvad J.C."/>
            <person name="Nybo J.L."/>
            <person name="Theobald S."/>
            <person name="Kildgaard S."/>
            <person name="Isbrandt T."/>
            <person name="Kuo A."/>
            <person name="Sato A."/>
            <person name="Lyhne E.K."/>
            <person name="Kogle M.E."/>
            <person name="Wiebenga A."/>
            <person name="Kun R.S."/>
            <person name="Lubbers R.J."/>
            <person name="Makela M.R."/>
            <person name="Barry K."/>
            <person name="Chovatia M."/>
            <person name="Clum A."/>
            <person name="Daum C."/>
            <person name="Haridas S."/>
            <person name="He G."/>
            <person name="LaButti K."/>
            <person name="Lipzen A."/>
            <person name="Mondo S."/>
            <person name="Riley R."/>
            <person name="Salamov A."/>
            <person name="Simmons B.A."/>
            <person name="Magnuson J.K."/>
            <person name="Henrissat B."/>
            <person name="Mortensen U.H."/>
            <person name="Larsen T.O."/>
            <person name="Devries R.P."/>
            <person name="Grigoriev I.V."/>
            <person name="Machida M."/>
            <person name="Baker S.E."/>
            <person name="Andersen M.R."/>
        </authorList>
    </citation>
    <scope>NUCLEOTIDE SEQUENCE [LARGE SCALE GENOMIC DNA]</scope>
    <source>
        <strain evidence="2 3">CBS 117625</strain>
    </source>
</reference>
<dbReference type="AlphaFoldDB" id="A0A5N6T5Z4"/>
<dbReference type="InterPro" id="IPR000182">
    <property type="entry name" value="GNAT_dom"/>
</dbReference>
<gene>
    <name evidence="2" type="ORF">BDV38DRAFT_237418</name>
</gene>
<feature type="domain" description="N-acetyltransferase" evidence="1">
    <location>
        <begin position="11"/>
        <end position="50"/>
    </location>
</feature>
<accession>A0A5N6T5Z4</accession>
<dbReference type="SUPFAM" id="SSF55729">
    <property type="entry name" value="Acyl-CoA N-acyltransferases (Nat)"/>
    <property type="match status" value="1"/>
</dbReference>
<protein>
    <recommendedName>
        <fullName evidence="1">N-acetyltransferase domain-containing protein</fullName>
    </recommendedName>
</protein>
<dbReference type="CDD" id="cd04301">
    <property type="entry name" value="NAT_SF"/>
    <property type="match status" value="1"/>
</dbReference>
<organism evidence="2 3">
    <name type="scientific">Aspergillus pseudotamarii</name>
    <dbReference type="NCBI Taxonomy" id="132259"/>
    <lineage>
        <taxon>Eukaryota</taxon>
        <taxon>Fungi</taxon>
        <taxon>Dikarya</taxon>
        <taxon>Ascomycota</taxon>
        <taxon>Pezizomycotina</taxon>
        <taxon>Eurotiomycetes</taxon>
        <taxon>Eurotiomycetidae</taxon>
        <taxon>Eurotiales</taxon>
        <taxon>Aspergillaceae</taxon>
        <taxon>Aspergillus</taxon>
        <taxon>Aspergillus subgen. Circumdati</taxon>
    </lineage>
</organism>
<dbReference type="OrthoDB" id="2744543at2759"/>
<evidence type="ECO:0000313" key="3">
    <source>
        <dbReference type="Proteomes" id="UP000325672"/>
    </source>
</evidence>